<organism evidence="1 2">
    <name type="scientific">Desmophyllum pertusum</name>
    <dbReference type="NCBI Taxonomy" id="174260"/>
    <lineage>
        <taxon>Eukaryota</taxon>
        <taxon>Metazoa</taxon>
        <taxon>Cnidaria</taxon>
        <taxon>Anthozoa</taxon>
        <taxon>Hexacorallia</taxon>
        <taxon>Scleractinia</taxon>
        <taxon>Caryophylliina</taxon>
        <taxon>Caryophylliidae</taxon>
        <taxon>Desmophyllum</taxon>
    </lineage>
</organism>
<proteinExistence type="predicted"/>
<evidence type="ECO:0000313" key="2">
    <source>
        <dbReference type="Proteomes" id="UP001163046"/>
    </source>
</evidence>
<name>A0A9W9Z038_9CNID</name>
<keyword evidence="2" id="KW-1185">Reference proteome</keyword>
<comment type="caution">
    <text evidence="1">The sequence shown here is derived from an EMBL/GenBank/DDBJ whole genome shotgun (WGS) entry which is preliminary data.</text>
</comment>
<evidence type="ECO:0000313" key="1">
    <source>
        <dbReference type="EMBL" id="KAJ7372692.1"/>
    </source>
</evidence>
<protein>
    <submittedName>
        <fullName evidence="1">Uncharacterized protein</fullName>
    </submittedName>
</protein>
<gene>
    <name evidence="1" type="ORF">OS493_017966</name>
</gene>
<sequence>MHPLSCPLPCHHRLHHEEDQEKTDRLDSYAKQTSLNINTTTNASDILHRLMSLWMTSHSWAVLSVKSTGFKKTSRQGKLVVNSPDFDPSGSQTNLDSLTRSNYTAAVSSLSNCVVLNAGVTDMSKIESFHNECLRTASSRPTRYPKVNWLKTGLNWLAEWLDQVMTLPNGTSAYEYNSNTL</sequence>
<dbReference type="AlphaFoldDB" id="A0A9W9Z038"/>
<dbReference type="EMBL" id="MU826835">
    <property type="protein sequence ID" value="KAJ7372692.1"/>
    <property type="molecule type" value="Genomic_DNA"/>
</dbReference>
<reference evidence="1" key="1">
    <citation type="submission" date="2023-01" db="EMBL/GenBank/DDBJ databases">
        <title>Genome assembly of the deep-sea coral Lophelia pertusa.</title>
        <authorList>
            <person name="Herrera S."/>
            <person name="Cordes E."/>
        </authorList>
    </citation>
    <scope>NUCLEOTIDE SEQUENCE</scope>
    <source>
        <strain evidence="1">USNM1676648</strain>
        <tissue evidence="1">Polyp</tissue>
    </source>
</reference>
<accession>A0A9W9Z038</accession>
<dbReference type="Proteomes" id="UP001163046">
    <property type="component" value="Unassembled WGS sequence"/>
</dbReference>